<protein>
    <submittedName>
        <fullName evidence="2">Uncharacterized protein</fullName>
    </submittedName>
</protein>
<reference evidence="2" key="1">
    <citation type="submission" date="2021-06" db="EMBL/GenBank/DDBJ databases">
        <authorList>
            <person name="Hodson N. C."/>
            <person name="Mongue J. A."/>
            <person name="Jaron S. K."/>
        </authorList>
    </citation>
    <scope>NUCLEOTIDE SEQUENCE</scope>
</reference>
<evidence type="ECO:0000313" key="2">
    <source>
        <dbReference type="EMBL" id="CAG7785149.1"/>
    </source>
</evidence>
<gene>
    <name evidence="2" type="ORF">AFUS01_LOCUS23792</name>
</gene>
<evidence type="ECO:0000256" key="1">
    <source>
        <dbReference type="SAM" id="MobiDB-lite"/>
    </source>
</evidence>
<evidence type="ECO:0000313" key="3">
    <source>
        <dbReference type="Proteomes" id="UP000708208"/>
    </source>
</evidence>
<dbReference type="Proteomes" id="UP000708208">
    <property type="component" value="Unassembled WGS sequence"/>
</dbReference>
<accession>A0A8J2L0U4</accession>
<comment type="caution">
    <text evidence="2">The sequence shown here is derived from an EMBL/GenBank/DDBJ whole genome shotgun (WGS) entry which is preliminary data.</text>
</comment>
<feature type="compositionally biased region" description="Basic and acidic residues" evidence="1">
    <location>
        <begin position="47"/>
        <end position="58"/>
    </location>
</feature>
<feature type="region of interest" description="Disordered" evidence="1">
    <location>
        <begin position="39"/>
        <end position="100"/>
    </location>
</feature>
<keyword evidence="3" id="KW-1185">Reference proteome</keyword>
<organism evidence="2 3">
    <name type="scientific">Allacma fusca</name>
    <dbReference type="NCBI Taxonomy" id="39272"/>
    <lineage>
        <taxon>Eukaryota</taxon>
        <taxon>Metazoa</taxon>
        <taxon>Ecdysozoa</taxon>
        <taxon>Arthropoda</taxon>
        <taxon>Hexapoda</taxon>
        <taxon>Collembola</taxon>
        <taxon>Symphypleona</taxon>
        <taxon>Sminthuridae</taxon>
        <taxon>Allacma</taxon>
    </lineage>
</organism>
<dbReference type="EMBL" id="CAJVCH010290337">
    <property type="protein sequence ID" value="CAG7785149.1"/>
    <property type="molecule type" value="Genomic_DNA"/>
</dbReference>
<dbReference type="AlphaFoldDB" id="A0A8J2L0U4"/>
<sequence>MFEVDLADRVDDLICIFEALLKYVYRNFVKRGAKAKEEVKVTSVTKDSTKEISKEKTKSSQLSQEKGKPKETASSAGPAEVNNVSVNQSTGRTESTAVRRRRLDREQFSQSFDLSDKNKGPCNGPDTVVVEYVNGCHEWLYSPQTLECKEWCDVRESFIDSINKTLREDEKTNPTVASVVDIIFKDDMTMTNCFAECEHENTVKVTCDCEAKMTGVLSLYSPEKGTSRYDFFVDRLCGRLNILLDADEEAAIVKFDGWPEICVGIASNKKTNQLDSKLSESIAEKLTAAIRNAVFEVELKRFQDFPKAPKITPKRKVLILMCLNTLLILLSN</sequence>
<proteinExistence type="predicted"/>
<name>A0A8J2L0U4_9HEXA</name>
<feature type="compositionally biased region" description="Polar residues" evidence="1">
    <location>
        <begin position="82"/>
        <end position="96"/>
    </location>
</feature>